<dbReference type="SUPFAM" id="SSF56973">
    <property type="entry name" value="Aerolisin/ETX pore-forming domain"/>
    <property type="match status" value="1"/>
</dbReference>
<dbReference type="Pfam" id="PF03318">
    <property type="entry name" value="ETX_MTX2"/>
    <property type="match status" value="1"/>
</dbReference>
<dbReference type="InterPro" id="IPR004991">
    <property type="entry name" value="Aerolysin-like"/>
</dbReference>
<accession>A0A3Q2W0V2</accession>
<keyword evidence="4" id="KW-1185">Reference proteome</keyword>
<dbReference type="PANTHER" id="PTHR39244">
    <property type="entry name" value="NATTERIN-4"/>
    <property type="match status" value="1"/>
</dbReference>
<dbReference type="OMA" id="RYKTNNA"/>
<sequence length="392" mass="44552">MMLSLLLLLALSPASPRGTVKKHSEDRNVTSLNPDLEDRAPEMTDISVNTSVYQHLLFPAKMKQKRQAFDNKGNVKWQTWNGFLPSGAVLIYNTYVGRIDYVCKHGCHAGLYSHSLGDFCHYPYGDKEYRTGSFDILVNDKYFEILEWKEGSFGSVPEHAVRTCSSDEVYVGKNKYGLGKVHPRHTAFFLPWRGKEYWYKYYEVLTINRDIDSEIISDVRYKTNNAKIIEYPPETMRISSSINNGCNPVTKTVTLSKTVRDEKRWDIHASVSFGVTTTFTAGVPFVASGSIQFSNQFTFDYSNGATHAEEHTHTVEVQVSVPPNHLCKVKMLAYKYHVNIPFTALLTRTYRNTAVKLSHISGTYYSIQTGEVRAVVERCEYLTSAQPCPQKT</sequence>
<evidence type="ECO:0000313" key="3">
    <source>
        <dbReference type="Ensembl" id="ENSHBUP00000018743.1"/>
    </source>
</evidence>
<dbReference type="SMART" id="SM00696">
    <property type="entry name" value="DM9"/>
    <property type="match status" value="1"/>
</dbReference>
<dbReference type="Ensembl" id="ENSHBUT00000027883.1">
    <property type="protein sequence ID" value="ENSHBUP00000018743.1"/>
    <property type="gene ID" value="ENSHBUG00000020844.1"/>
</dbReference>
<protein>
    <submittedName>
        <fullName evidence="3">Natterin-3-like</fullName>
    </submittedName>
</protein>
<feature type="region of interest" description="Disordered" evidence="1">
    <location>
        <begin position="16"/>
        <end position="36"/>
    </location>
</feature>
<dbReference type="InterPro" id="IPR006616">
    <property type="entry name" value="DM9_repeat"/>
</dbReference>
<dbReference type="Pfam" id="PF11901">
    <property type="entry name" value="DM9"/>
    <property type="match status" value="1"/>
</dbReference>
<evidence type="ECO:0000256" key="2">
    <source>
        <dbReference type="SAM" id="SignalP"/>
    </source>
</evidence>
<organism evidence="3 4">
    <name type="scientific">Haplochromis burtoni</name>
    <name type="common">Burton's mouthbrooder</name>
    <name type="synonym">Chromis burtoni</name>
    <dbReference type="NCBI Taxonomy" id="8153"/>
    <lineage>
        <taxon>Eukaryota</taxon>
        <taxon>Metazoa</taxon>
        <taxon>Chordata</taxon>
        <taxon>Craniata</taxon>
        <taxon>Vertebrata</taxon>
        <taxon>Euteleostomi</taxon>
        <taxon>Actinopterygii</taxon>
        <taxon>Neopterygii</taxon>
        <taxon>Teleostei</taxon>
        <taxon>Neoteleostei</taxon>
        <taxon>Acanthomorphata</taxon>
        <taxon>Ovalentaria</taxon>
        <taxon>Cichlomorphae</taxon>
        <taxon>Cichliformes</taxon>
        <taxon>Cichlidae</taxon>
        <taxon>African cichlids</taxon>
        <taxon>Pseudocrenilabrinae</taxon>
        <taxon>Haplochromini</taxon>
        <taxon>Haplochromis</taxon>
    </lineage>
</organism>
<name>A0A3Q2W0V2_HAPBU</name>
<dbReference type="Proteomes" id="UP000264840">
    <property type="component" value="Unplaced"/>
</dbReference>
<keyword evidence="2" id="KW-0732">Signal</keyword>
<reference evidence="3" key="1">
    <citation type="submission" date="2025-08" db="UniProtKB">
        <authorList>
            <consortium name="Ensembl"/>
        </authorList>
    </citation>
    <scope>IDENTIFICATION</scope>
</reference>
<dbReference type="Gene3D" id="2.170.15.10">
    <property type="entry name" value="Proaerolysin, chain A, domain 3"/>
    <property type="match status" value="1"/>
</dbReference>
<dbReference type="GeneID" id="102303736"/>
<feature type="signal peptide" evidence="2">
    <location>
        <begin position="1"/>
        <end position="16"/>
    </location>
</feature>
<dbReference type="InterPro" id="IPR053237">
    <property type="entry name" value="Natterin_C"/>
</dbReference>
<feature type="chain" id="PRO_5018762620" evidence="2">
    <location>
        <begin position="17"/>
        <end position="392"/>
    </location>
</feature>
<dbReference type="GeneTree" id="ENSGT00400000024875"/>
<evidence type="ECO:0000256" key="1">
    <source>
        <dbReference type="SAM" id="MobiDB-lite"/>
    </source>
</evidence>
<dbReference type="OrthoDB" id="1925699at2759"/>
<dbReference type="AlphaFoldDB" id="A0A3Q2W0V2"/>
<dbReference type="CDD" id="cd20220">
    <property type="entry name" value="PFM_natterin-3-like"/>
    <property type="match status" value="1"/>
</dbReference>
<dbReference type="PANTHER" id="PTHR39244:SF5">
    <property type="entry name" value="NATTERIN-3-LIKE"/>
    <property type="match status" value="1"/>
</dbReference>
<reference evidence="3" key="2">
    <citation type="submission" date="2025-09" db="UniProtKB">
        <authorList>
            <consortium name="Ensembl"/>
        </authorList>
    </citation>
    <scope>IDENTIFICATION</scope>
</reference>
<dbReference type="RefSeq" id="XP_005947698.1">
    <property type="nucleotide sequence ID" value="XM_005947636.3"/>
</dbReference>
<proteinExistence type="predicted"/>
<evidence type="ECO:0000313" key="4">
    <source>
        <dbReference type="Proteomes" id="UP000264840"/>
    </source>
</evidence>